<sequence>MEEIFKIAVFFDSENVPADKVPLIIDYLSGKGDILFQRAYADWSVSNTKSWKDQLNKTPITAIQQFHHNEKQAVDKLIMMDAIEMAINHADINLFAIIASDNGYHSLALRLRELGKRVIGIGEKAKCNPIWIKSCNEFSYLEDLDEKDEDILLSEKNENDEDVNLKDFSLEKFIETAFESTPFYNGTNTKLLSQIWETIYRQKSDFNVKDYGVKSPRELILKLNSKFKLTDDGKPQRTFFVEKTDLKENEIRKTGVIKRRIKNYRIISADDKSGDYFFYMGEINPRFKSNKLDKGTKVDFQVVDIPKASDSENKNGRATDVKVIG</sequence>
<dbReference type="Gene3D" id="2.40.50.140">
    <property type="entry name" value="Nucleic acid-binding proteins"/>
    <property type="match status" value="1"/>
</dbReference>
<gene>
    <name evidence="2" type="ordered locus">Tresu_1630</name>
</gene>
<dbReference type="PANTHER" id="PTHR35811:SF1">
    <property type="entry name" value="HTH OST-TYPE DOMAIN-CONTAINING PROTEIN"/>
    <property type="match status" value="1"/>
</dbReference>
<reference evidence="3" key="2">
    <citation type="submission" date="2011-04" db="EMBL/GenBank/DDBJ databases">
        <title>The complete genome of chromosome of Treponema succinifaciens DSM 2489.</title>
        <authorList>
            <person name="Lucas S."/>
            <person name="Copeland A."/>
            <person name="Lapidus A."/>
            <person name="Bruce D."/>
            <person name="Goodwin L."/>
            <person name="Pitluck S."/>
            <person name="Peters L."/>
            <person name="Kyrpides N."/>
            <person name="Mavromatis K."/>
            <person name="Ivanova N."/>
            <person name="Ovchinnikova G."/>
            <person name="Teshima H."/>
            <person name="Detter J.C."/>
            <person name="Tapia R."/>
            <person name="Han C."/>
            <person name="Land M."/>
            <person name="Hauser L."/>
            <person name="Markowitz V."/>
            <person name="Cheng J.-F."/>
            <person name="Hugenholtz P."/>
            <person name="Woyke T."/>
            <person name="Wu D."/>
            <person name="Gronow S."/>
            <person name="Wellnitz S."/>
            <person name="Brambilla E."/>
            <person name="Klenk H.-P."/>
            <person name="Eisen J.A."/>
        </authorList>
    </citation>
    <scope>NUCLEOTIDE SEQUENCE [LARGE SCALE GENOMIC DNA]</scope>
    <source>
        <strain evidence="3">ATCC 33096 / DSM 2489 / 6091</strain>
    </source>
</reference>
<evidence type="ECO:0000313" key="3">
    <source>
        <dbReference type="Proteomes" id="UP000006852"/>
    </source>
</evidence>
<proteinExistence type="predicted"/>
<dbReference type="RefSeq" id="WP_013701810.1">
    <property type="nucleotide sequence ID" value="NC_015385.1"/>
</dbReference>
<dbReference type="OrthoDB" id="9783963at2"/>
<dbReference type="InterPro" id="IPR012340">
    <property type="entry name" value="NA-bd_OB-fold"/>
</dbReference>
<dbReference type="InterPro" id="IPR021139">
    <property type="entry name" value="NYN"/>
</dbReference>
<organism evidence="2 3">
    <name type="scientific">Treponema succinifaciens (strain ATCC 33096 / DSM 2489 / 6091)</name>
    <dbReference type="NCBI Taxonomy" id="869209"/>
    <lineage>
        <taxon>Bacteria</taxon>
        <taxon>Pseudomonadati</taxon>
        <taxon>Spirochaetota</taxon>
        <taxon>Spirochaetia</taxon>
        <taxon>Spirochaetales</taxon>
        <taxon>Treponemataceae</taxon>
        <taxon>Treponema</taxon>
    </lineage>
</organism>
<dbReference type="STRING" id="869209.Tresu_1630"/>
<dbReference type="SUPFAM" id="SSF50249">
    <property type="entry name" value="Nucleic acid-binding proteins"/>
    <property type="match status" value="1"/>
</dbReference>
<dbReference type="HOGENOM" id="CLU_034061_0_0_12"/>
<dbReference type="PANTHER" id="PTHR35811">
    <property type="entry name" value="SLR1870 PROTEIN"/>
    <property type="match status" value="1"/>
</dbReference>
<dbReference type="CDD" id="cd11297">
    <property type="entry name" value="PIN_LabA-like_N_1"/>
    <property type="match status" value="1"/>
</dbReference>
<protein>
    <recommendedName>
        <fullName evidence="1">NYN domain-containing protein</fullName>
    </recommendedName>
</protein>
<dbReference type="GeneID" id="302998788"/>
<feature type="domain" description="NYN" evidence="1">
    <location>
        <begin position="6"/>
        <end position="142"/>
    </location>
</feature>
<evidence type="ECO:0000259" key="1">
    <source>
        <dbReference type="Pfam" id="PF01936"/>
    </source>
</evidence>
<dbReference type="EMBL" id="CP002631">
    <property type="protein sequence ID" value="AEB14529.1"/>
    <property type="molecule type" value="Genomic_DNA"/>
</dbReference>
<evidence type="ECO:0000313" key="2">
    <source>
        <dbReference type="EMBL" id="AEB14529.1"/>
    </source>
</evidence>
<dbReference type="Pfam" id="PF01936">
    <property type="entry name" value="NYN"/>
    <property type="match status" value="1"/>
</dbReference>
<dbReference type="eggNOG" id="COG1432">
    <property type="taxonomic scope" value="Bacteria"/>
</dbReference>
<accession>F2NVU2</accession>
<reference evidence="2 3" key="1">
    <citation type="journal article" date="2011" name="Stand. Genomic Sci.">
        <title>Complete genome sequence of Treponema succinifaciens type strain (6091).</title>
        <authorList>
            <person name="Han C."/>
            <person name="Gronow S."/>
            <person name="Teshima H."/>
            <person name="Lapidus A."/>
            <person name="Nolan M."/>
            <person name="Lucas S."/>
            <person name="Hammon N."/>
            <person name="Deshpande S."/>
            <person name="Cheng J.F."/>
            <person name="Zeytun A."/>
            <person name="Tapia R."/>
            <person name="Goodwin L."/>
            <person name="Pitluck S."/>
            <person name="Liolios K."/>
            <person name="Pagani I."/>
            <person name="Ivanova N."/>
            <person name="Mavromatis K."/>
            <person name="Mikhailova N."/>
            <person name="Huntemann M."/>
            <person name="Pati A."/>
            <person name="Chen A."/>
            <person name="Palaniappan K."/>
            <person name="Land M."/>
            <person name="Hauser L."/>
            <person name="Brambilla E.M."/>
            <person name="Rohde M."/>
            <person name="Goker M."/>
            <person name="Woyke T."/>
            <person name="Bristow J."/>
            <person name="Eisen J.A."/>
            <person name="Markowitz V."/>
            <person name="Hugenholtz P."/>
            <person name="Kyrpides N.C."/>
            <person name="Klenk H.P."/>
            <person name="Detter J.C."/>
        </authorList>
    </citation>
    <scope>NUCLEOTIDE SEQUENCE [LARGE SCALE GENOMIC DNA]</scope>
    <source>
        <strain evidence="3">ATCC 33096 / DSM 2489 / 6091</strain>
    </source>
</reference>
<dbReference type="Gene3D" id="3.40.50.1010">
    <property type="entry name" value="5'-nuclease"/>
    <property type="match status" value="1"/>
</dbReference>
<keyword evidence="3" id="KW-1185">Reference proteome</keyword>
<dbReference type="GO" id="GO:0004540">
    <property type="term" value="F:RNA nuclease activity"/>
    <property type="evidence" value="ECO:0007669"/>
    <property type="project" value="InterPro"/>
</dbReference>
<dbReference type="KEGG" id="tsu:Tresu_1630"/>
<dbReference type="Proteomes" id="UP000006852">
    <property type="component" value="Chromosome"/>
</dbReference>
<name>F2NVU2_TRES6</name>
<dbReference type="AlphaFoldDB" id="F2NVU2"/>